<dbReference type="RefSeq" id="WP_168046720.1">
    <property type="nucleotide sequence ID" value="NZ_JAATJM010000001.1"/>
</dbReference>
<keyword evidence="1" id="KW-0175">Coiled coil</keyword>
<accession>A0A7X5YKW6</accession>
<dbReference type="Proteomes" id="UP000587415">
    <property type="component" value="Unassembled WGS sequence"/>
</dbReference>
<evidence type="ECO:0000256" key="2">
    <source>
        <dbReference type="SAM" id="SignalP"/>
    </source>
</evidence>
<keyword evidence="4" id="KW-1185">Reference proteome</keyword>
<feature type="coiled-coil region" evidence="1">
    <location>
        <begin position="125"/>
        <end position="197"/>
    </location>
</feature>
<reference evidence="3 4" key="1">
    <citation type="submission" date="2020-03" db="EMBL/GenBank/DDBJ databases">
        <title>Genomic Encyclopedia of Type Strains, Phase IV (KMG-IV): sequencing the most valuable type-strain genomes for metagenomic binning, comparative biology and taxonomic classification.</title>
        <authorList>
            <person name="Goeker M."/>
        </authorList>
    </citation>
    <scope>NUCLEOTIDE SEQUENCE [LARGE SCALE GENOMIC DNA]</scope>
    <source>
        <strain evidence="3 4">DSM 4736</strain>
    </source>
</reference>
<dbReference type="PROSITE" id="PS51257">
    <property type="entry name" value="PROKAR_LIPOPROTEIN"/>
    <property type="match status" value="1"/>
</dbReference>
<organism evidence="3 4">
    <name type="scientific">Brevundimonas alba</name>
    <dbReference type="NCBI Taxonomy" id="74314"/>
    <lineage>
        <taxon>Bacteria</taxon>
        <taxon>Pseudomonadati</taxon>
        <taxon>Pseudomonadota</taxon>
        <taxon>Alphaproteobacteria</taxon>
        <taxon>Caulobacterales</taxon>
        <taxon>Caulobacteraceae</taxon>
        <taxon>Brevundimonas</taxon>
    </lineage>
</organism>
<protein>
    <recommendedName>
        <fullName evidence="5">DUF2799 domain-containing protein</fullName>
    </recommendedName>
</protein>
<dbReference type="InterPro" id="IPR021242">
    <property type="entry name" value="DUF2799"/>
</dbReference>
<evidence type="ECO:0000256" key="1">
    <source>
        <dbReference type="SAM" id="Coils"/>
    </source>
</evidence>
<name>A0A7X5YKW6_9CAUL</name>
<proteinExistence type="predicted"/>
<comment type="caution">
    <text evidence="3">The sequence shown here is derived from an EMBL/GenBank/DDBJ whole genome shotgun (WGS) entry which is preliminary data.</text>
</comment>
<dbReference type="EMBL" id="JAATJM010000001">
    <property type="protein sequence ID" value="NJC41537.1"/>
    <property type="molecule type" value="Genomic_DNA"/>
</dbReference>
<evidence type="ECO:0000313" key="4">
    <source>
        <dbReference type="Proteomes" id="UP000587415"/>
    </source>
</evidence>
<gene>
    <name evidence="3" type="ORF">GGQ87_001795</name>
</gene>
<dbReference type="Pfam" id="PF10973">
    <property type="entry name" value="DUF2799"/>
    <property type="match status" value="1"/>
</dbReference>
<sequence length="212" mass="23344">MKYLIIAAAAGGAALALGSCATMSEEQCMAGDWSGQGYVDGQSGYTMSRLDEHAEACAKHGIAPDATAYAAGRRQGLVYYCTPAKGFEVGRTGSGYGGVCPSELEADFMPAYRDGQIVHEVEAALAAARSRVDGLGARLQELDEKIVAKQAEARADGLTDEQREQIRNRIAEIRRERADTEREWRRGQDEIDDAERDVRDVRWRFRDQYGSW</sequence>
<feature type="signal peptide" evidence="2">
    <location>
        <begin position="1"/>
        <end position="21"/>
    </location>
</feature>
<dbReference type="AlphaFoldDB" id="A0A7X5YKW6"/>
<feature type="chain" id="PRO_5031135631" description="DUF2799 domain-containing protein" evidence="2">
    <location>
        <begin position="22"/>
        <end position="212"/>
    </location>
</feature>
<evidence type="ECO:0000313" key="3">
    <source>
        <dbReference type="EMBL" id="NJC41537.1"/>
    </source>
</evidence>
<keyword evidence="2" id="KW-0732">Signal</keyword>
<evidence type="ECO:0008006" key="5">
    <source>
        <dbReference type="Google" id="ProtNLM"/>
    </source>
</evidence>